<dbReference type="AlphaFoldDB" id="A0A919VY61"/>
<reference evidence="1 2" key="1">
    <citation type="submission" date="2021-03" db="EMBL/GenBank/DDBJ databases">
        <title>Whole genome shotgun sequence of Actinoplanes toevensis NBRC 105298.</title>
        <authorList>
            <person name="Komaki H."/>
            <person name="Tamura T."/>
        </authorList>
    </citation>
    <scope>NUCLEOTIDE SEQUENCE [LARGE SCALE GENOMIC DNA]</scope>
    <source>
        <strain evidence="1 2">NBRC 105298</strain>
    </source>
</reference>
<dbReference type="EMBL" id="BOQN01000005">
    <property type="protein sequence ID" value="GIM88652.1"/>
    <property type="molecule type" value="Genomic_DNA"/>
</dbReference>
<comment type="caution">
    <text evidence="1">The sequence shown here is derived from an EMBL/GenBank/DDBJ whole genome shotgun (WGS) entry which is preliminary data.</text>
</comment>
<dbReference type="Proteomes" id="UP000677082">
    <property type="component" value="Unassembled WGS sequence"/>
</dbReference>
<evidence type="ECO:0000313" key="2">
    <source>
        <dbReference type="Proteomes" id="UP000677082"/>
    </source>
</evidence>
<protein>
    <recommendedName>
        <fullName evidence="3">CHAT domain-containing protein</fullName>
    </recommendedName>
</protein>
<evidence type="ECO:0000313" key="1">
    <source>
        <dbReference type="EMBL" id="GIM88652.1"/>
    </source>
</evidence>
<dbReference type="RefSeq" id="WP_213004635.1">
    <property type="nucleotide sequence ID" value="NZ_BOQN01000005.1"/>
</dbReference>
<gene>
    <name evidence="1" type="ORF">Ato02nite_004450</name>
</gene>
<sequence length="694" mass="74111">MEDAWQLAVVAGPPGDARDAAIRRLSTPAGSPVIVELSVDLARDYAAIDLLLSSAQRVLIVTEFDPGEVLSRFREWPTTTVVVGPVRLPPPLAEPVQGSPLDEDGLEALDPWEQTWGGTGRRTTPTTFLTRVAGVAVADGAGRAVTGGLPPGVPYLVRVGIGDWRPDSILPRDTPAFPASLLPPDRDGWWLRAVLSRAAETITEGALFLPRTGEGFACTCTPGDPHTCAPDDRSFWLDLAAVAPRRPEPQQVQLALHHGATTVQIFEITLAVGDGPAPVARAIYTLTKEFDDLGRFGGRDVSIQEGSLRDGRHYLLVNGSDGERVGSVLSDAQAGNAARLLRSTLFDRQLAGNRTLYDRQFGKSRDDYLTDLWTMARVGASVHLGLFPDAADRDALRSALAQGDGPGRIQVALAEGSRAVVPWQLVYGLPIADRAYVCPSVDQFGPGSGGTDVPDRCPHADRHDQPNGTLCPYGFWGLAHVLEVPPSSTRMTLAEATGENPPPVVVAARNDTLPGTDWAAQRAALDLIDRACVVTTDTKSLRAALVEGADLLYLYCHGREVTGGGVALDFGPGGVLLPEDLAVWADVSPRIRWARRRPLVVLNGCFTGARLPETLADFAAAFVQSTGAAGVLATEVVMESGLAAHVMSAFVTAWHTDRRGVGSAMRDVRWQLLARGNVMGLAYSPYCDADLRLP</sequence>
<proteinExistence type="predicted"/>
<name>A0A919VY61_9ACTN</name>
<accession>A0A919VY61</accession>
<evidence type="ECO:0008006" key="3">
    <source>
        <dbReference type="Google" id="ProtNLM"/>
    </source>
</evidence>
<organism evidence="1 2">
    <name type="scientific">Paractinoplanes toevensis</name>
    <dbReference type="NCBI Taxonomy" id="571911"/>
    <lineage>
        <taxon>Bacteria</taxon>
        <taxon>Bacillati</taxon>
        <taxon>Actinomycetota</taxon>
        <taxon>Actinomycetes</taxon>
        <taxon>Micromonosporales</taxon>
        <taxon>Micromonosporaceae</taxon>
        <taxon>Paractinoplanes</taxon>
    </lineage>
</organism>
<keyword evidence="2" id="KW-1185">Reference proteome</keyword>